<name>A0AAW0USS9_SCYPA</name>
<evidence type="ECO:0000313" key="2">
    <source>
        <dbReference type="Proteomes" id="UP001487740"/>
    </source>
</evidence>
<dbReference type="AlphaFoldDB" id="A0AAW0USS9"/>
<proteinExistence type="predicted"/>
<dbReference type="Proteomes" id="UP001487740">
    <property type="component" value="Unassembled WGS sequence"/>
</dbReference>
<sequence>MNSNIQIPHYRHHHLHHPCGEVIDSSSGLMEVSLSSPWGVVTAGWLRQVLSCWGEHMRRTYDTQVQPGTRGQCGGLCHLPVSPACVTCLCHLPVSLAWVTCLGHLPVSLACVTCLCHLPGSPACVTCLCHLPGSPACVTCLCHLPVSLACVTCLGHLPVSLACVTCLCHLPVSPGQHRPVSIQQKWRGSVVKLQTGSRATRSACLGLPQGHVKAVSVTSVLEAGS</sequence>
<organism evidence="1 2">
    <name type="scientific">Scylla paramamosain</name>
    <name type="common">Mud crab</name>
    <dbReference type="NCBI Taxonomy" id="85552"/>
    <lineage>
        <taxon>Eukaryota</taxon>
        <taxon>Metazoa</taxon>
        <taxon>Ecdysozoa</taxon>
        <taxon>Arthropoda</taxon>
        <taxon>Crustacea</taxon>
        <taxon>Multicrustacea</taxon>
        <taxon>Malacostraca</taxon>
        <taxon>Eumalacostraca</taxon>
        <taxon>Eucarida</taxon>
        <taxon>Decapoda</taxon>
        <taxon>Pleocyemata</taxon>
        <taxon>Brachyura</taxon>
        <taxon>Eubrachyura</taxon>
        <taxon>Portunoidea</taxon>
        <taxon>Portunidae</taxon>
        <taxon>Portuninae</taxon>
        <taxon>Scylla</taxon>
    </lineage>
</organism>
<gene>
    <name evidence="1" type="ORF">O3P69_002810</name>
</gene>
<comment type="caution">
    <text evidence="1">The sequence shown here is derived from an EMBL/GenBank/DDBJ whole genome shotgun (WGS) entry which is preliminary data.</text>
</comment>
<keyword evidence="2" id="KW-1185">Reference proteome</keyword>
<accession>A0AAW0USS9</accession>
<reference evidence="1 2" key="1">
    <citation type="submission" date="2023-03" db="EMBL/GenBank/DDBJ databases">
        <title>High-quality genome of Scylla paramamosain provides insights in environmental adaptation.</title>
        <authorList>
            <person name="Zhang L."/>
        </authorList>
    </citation>
    <scope>NUCLEOTIDE SEQUENCE [LARGE SCALE GENOMIC DNA]</scope>
    <source>
        <strain evidence="1">LZ_2023a</strain>
        <tissue evidence="1">Muscle</tissue>
    </source>
</reference>
<evidence type="ECO:0000313" key="1">
    <source>
        <dbReference type="EMBL" id="KAK8401297.1"/>
    </source>
</evidence>
<dbReference type="EMBL" id="JARAKH010000009">
    <property type="protein sequence ID" value="KAK8401297.1"/>
    <property type="molecule type" value="Genomic_DNA"/>
</dbReference>
<protein>
    <submittedName>
        <fullName evidence="1">Uncharacterized protein</fullName>
    </submittedName>
</protein>